<sequence>MCGKEIYENNNHNHDKEWEEAYIAKPHFYSKDGDKPFGSFALTEETLTSLLKNPKASYRVDNNEVEEWKLTLISTTLDDIIDSIDYYTALEKLQKYVIDENDKYILVRGLTLEELKEII</sequence>
<accession>A0A1Y1WVL1</accession>
<evidence type="ECO:0000313" key="2">
    <source>
        <dbReference type="Proteomes" id="UP000193944"/>
    </source>
</evidence>
<reference evidence="1 2" key="2">
    <citation type="submission" date="2016-08" db="EMBL/GenBank/DDBJ databases">
        <title>Pervasive Adenine N6-methylation of Active Genes in Fungi.</title>
        <authorList>
            <consortium name="DOE Joint Genome Institute"/>
            <person name="Mondo S.J."/>
            <person name="Dannebaum R.O."/>
            <person name="Kuo R.C."/>
            <person name="Labutti K."/>
            <person name="Haridas S."/>
            <person name="Kuo A."/>
            <person name="Salamov A."/>
            <person name="Ahrendt S.R."/>
            <person name="Lipzen A."/>
            <person name="Sullivan W."/>
            <person name="Andreopoulos W.B."/>
            <person name="Clum A."/>
            <person name="Lindquist E."/>
            <person name="Daum C."/>
            <person name="Ramamoorthy G.K."/>
            <person name="Gryganskyi A."/>
            <person name="Culley D."/>
            <person name="Magnuson J.K."/>
            <person name="James T.Y."/>
            <person name="O'Malley M.A."/>
            <person name="Stajich J.E."/>
            <person name="Spatafora J.W."/>
            <person name="Visel A."/>
            <person name="Grigoriev I.V."/>
        </authorList>
    </citation>
    <scope>NUCLEOTIDE SEQUENCE [LARGE SCALE GENOMIC DNA]</scope>
    <source>
        <strain evidence="1 2">S4</strain>
    </source>
</reference>
<evidence type="ECO:0000313" key="1">
    <source>
        <dbReference type="EMBL" id="ORX77164.1"/>
    </source>
</evidence>
<name>A0A1Y1WVL1_9FUNG</name>
<keyword evidence="2" id="KW-1185">Reference proteome</keyword>
<dbReference type="Proteomes" id="UP000193944">
    <property type="component" value="Unassembled WGS sequence"/>
</dbReference>
<protein>
    <submittedName>
        <fullName evidence="1">Uncharacterized protein</fullName>
    </submittedName>
</protein>
<dbReference type="Pfam" id="PF14132">
    <property type="entry name" value="DUF4299"/>
    <property type="match status" value="1"/>
</dbReference>
<organism evidence="1 2">
    <name type="scientific">Anaeromyces robustus</name>
    <dbReference type="NCBI Taxonomy" id="1754192"/>
    <lineage>
        <taxon>Eukaryota</taxon>
        <taxon>Fungi</taxon>
        <taxon>Fungi incertae sedis</taxon>
        <taxon>Chytridiomycota</taxon>
        <taxon>Chytridiomycota incertae sedis</taxon>
        <taxon>Neocallimastigomycetes</taxon>
        <taxon>Neocallimastigales</taxon>
        <taxon>Neocallimastigaceae</taxon>
        <taxon>Anaeromyces</taxon>
    </lineage>
</organism>
<comment type="caution">
    <text evidence="1">The sequence shown here is derived from an EMBL/GenBank/DDBJ whole genome shotgun (WGS) entry which is preliminary data.</text>
</comment>
<reference evidence="1 2" key="1">
    <citation type="submission" date="2016-08" db="EMBL/GenBank/DDBJ databases">
        <title>A Parts List for Fungal Cellulosomes Revealed by Comparative Genomics.</title>
        <authorList>
            <consortium name="DOE Joint Genome Institute"/>
            <person name="Haitjema C.H."/>
            <person name="Gilmore S.P."/>
            <person name="Henske J.K."/>
            <person name="Solomon K.V."/>
            <person name="De Groot R."/>
            <person name="Kuo A."/>
            <person name="Mondo S.J."/>
            <person name="Salamov A.A."/>
            <person name="Labutti K."/>
            <person name="Zhao Z."/>
            <person name="Chiniquy J."/>
            <person name="Barry K."/>
            <person name="Brewer H.M."/>
            <person name="Purvine S.O."/>
            <person name="Wright A.T."/>
            <person name="Boxma B."/>
            <person name="Van Alen T."/>
            <person name="Hackstein J.H."/>
            <person name="Baker S.E."/>
            <person name="Grigoriev I.V."/>
            <person name="O'Malley M.A."/>
        </authorList>
    </citation>
    <scope>NUCLEOTIDE SEQUENCE [LARGE SCALE GENOMIC DNA]</scope>
    <source>
        <strain evidence="1 2">S4</strain>
    </source>
</reference>
<gene>
    <name evidence="1" type="ORF">BCR32DRAFT_295787</name>
</gene>
<proteinExistence type="predicted"/>
<dbReference type="EMBL" id="MCFG01000261">
    <property type="protein sequence ID" value="ORX77164.1"/>
    <property type="molecule type" value="Genomic_DNA"/>
</dbReference>
<dbReference type="InterPro" id="IPR025387">
    <property type="entry name" value="DUF4299"/>
</dbReference>
<dbReference type="AlphaFoldDB" id="A0A1Y1WVL1"/>